<dbReference type="Proteomes" id="UP000237347">
    <property type="component" value="Unassembled WGS sequence"/>
</dbReference>
<dbReference type="GO" id="GO:0005507">
    <property type="term" value="F:copper ion binding"/>
    <property type="evidence" value="ECO:0007669"/>
    <property type="project" value="InterPro"/>
</dbReference>
<dbReference type="GO" id="GO:0008131">
    <property type="term" value="F:primary methylamine oxidase activity"/>
    <property type="evidence" value="ECO:0007669"/>
    <property type="project" value="InterPro"/>
</dbReference>
<dbReference type="EC" id="1.4.3.-" evidence="1"/>
<dbReference type="Gene3D" id="2.70.98.20">
    <property type="entry name" value="Copper amine oxidase, catalytic domain"/>
    <property type="match status" value="1"/>
</dbReference>
<accession>A0AAW0LQJ8</accession>
<dbReference type="SUPFAM" id="SSF49998">
    <property type="entry name" value="Amine oxidase catalytic domain"/>
    <property type="match status" value="1"/>
</dbReference>
<evidence type="ECO:0000259" key="2">
    <source>
        <dbReference type="Pfam" id="PF01179"/>
    </source>
</evidence>
<dbReference type="InterPro" id="IPR000269">
    <property type="entry name" value="Cu_amine_oxidase"/>
</dbReference>
<dbReference type="PANTHER" id="PTHR10638:SF87">
    <property type="entry name" value="AMINE OXIDASE [COPPER-CONTAINING] ALPHA 2, PEROXISOMAL-RELATED"/>
    <property type="match status" value="1"/>
</dbReference>
<comment type="cofactor">
    <cofactor evidence="1">
        <name>Cu cation</name>
        <dbReference type="ChEBI" id="CHEBI:23378"/>
    </cofactor>
    <text evidence="1">Contains 1 topaquinone per subunit.</text>
</comment>
<evidence type="ECO:0000313" key="4">
    <source>
        <dbReference type="Proteomes" id="UP000237347"/>
    </source>
</evidence>
<dbReference type="GO" id="GO:0048038">
    <property type="term" value="F:quinone binding"/>
    <property type="evidence" value="ECO:0007669"/>
    <property type="project" value="InterPro"/>
</dbReference>
<dbReference type="Pfam" id="PF01179">
    <property type="entry name" value="Cu_amine_oxid"/>
    <property type="match status" value="1"/>
</dbReference>
<dbReference type="GO" id="GO:0009308">
    <property type="term" value="P:amine metabolic process"/>
    <property type="evidence" value="ECO:0007669"/>
    <property type="project" value="UniProtKB-UniRule"/>
</dbReference>
<reference evidence="3 4" key="1">
    <citation type="journal article" date="2018" name="Sci. Data">
        <title>The draft genome sequence of cork oak.</title>
        <authorList>
            <person name="Ramos A.M."/>
            <person name="Usie A."/>
            <person name="Barbosa P."/>
            <person name="Barros P.M."/>
            <person name="Capote T."/>
            <person name="Chaves I."/>
            <person name="Simoes F."/>
            <person name="Abreu I."/>
            <person name="Carrasquinho I."/>
            <person name="Faro C."/>
            <person name="Guimaraes J.B."/>
            <person name="Mendonca D."/>
            <person name="Nobrega F."/>
            <person name="Rodrigues L."/>
            <person name="Saibo N.J.M."/>
            <person name="Varela M.C."/>
            <person name="Egas C."/>
            <person name="Matos J."/>
            <person name="Miguel C.M."/>
            <person name="Oliveira M.M."/>
            <person name="Ricardo C.P."/>
            <person name="Goncalves S."/>
        </authorList>
    </citation>
    <scope>NUCLEOTIDE SEQUENCE [LARGE SCALE GENOMIC DNA]</scope>
    <source>
        <strain evidence="4">cv. HL8</strain>
    </source>
</reference>
<evidence type="ECO:0000256" key="1">
    <source>
        <dbReference type="RuleBase" id="RU000672"/>
    </source>
</evidence>
<dbReference type="EMBL" id="PKMF04000074">
    <property type="protein sequence ID" value="KAK7852636.1"/>
    <property type="molecule type" value="Genomic_DNA"/>
</dbReference>
<comment type="similarity">
    <text evidence="1">Belongs to the copper/topaquinone oxidase family.</text>
</comment>
<comment type="caution">
    <text evidence="3">The sequence shown here is derived from an EMBL/GenBank/DDBJ whole genome shotgun (WGS) entry which is preliminary data.</text>
</comment>
<dbReference type="AlphaFoldDB" id="A0AAW0LQJ8"/>
<comment type="PTM">
    <text evidence="1">Topaquinone (TPQ) is generated by copper-dependent autoxidation of a specific tyrosyl residue.</text>
</comment>
<keyword evidence="4" id="KW-1185">Reference proteome</keyword>
<name>A0AAW0LQJ8_QUESU</name>
<dbReference type="InterPro" id="IPR036460">
    <property type="entry name" value="Cu_amine_oxidase_C_sf"/>
</dbReference>
<protein>
    <recommendedName>
        <fullName evidence="1">Amine oxidase</fullName>
        <ecNumber evidence="1">1.4.3.-</ecNumber>
    </recommendedName>
</protein>
<organism evidence="3 4">
    <name type="scientific">Quercus suber</name>
    <name type="common">Cork oak</name>
    <dbReference type="NCBI Taxonomy" id="58331"/>
    <lineage>
        <taxon>Eukaryota</taxon>
        <taxon>Viridiplantae</taxon>
        <taxon>Streptophyta</taxon>
        <taxon>Embryophyta</taxon>
        <taxon>Tracheophyta</taxon>
        <taxon>Spermatophyta</taxon>
        <taxon>Magnoliopsida</taxon>
        <taxon>eudicotyledons</taxon>
        <taxon>Gunneridae</taxon>
        <taxon>Pentapetalae</taxon>
        <taxon>rosids</taxon>
        <taxon>fabids</taxon>
        <taxon>Fagales</taxon>
        <taxon>Fagaceae</taxon>
        <taxon>Quercus</taxon>
    </lineage>
</organism>
<keyword evidence="1" id="KW-0801">TPQ</keyword>
<proteinExistence type="inferred from homology"/>
<keyword evidence="1" id="KW-0479">Metal-binding</keyword>
<sequence length="97" mass="11185">MSSYLTNLSKMFGLKQAELVVVNPNKKTNVRNNVGYRLIPRSIAHPFMSCGDYLQIQGAFTNNHVWVTLYNKFEKWVGGLYIDQSHGDNTLVVWHLR</sequence>
<keyword evidence="1" id="KW-0560">Oxidoreductase</keyword>
<feature type="domain" description="Copper amine oxidase catalytic" evidence="2">
    <location>
        <begin position="15"/>
        <end position="94"/>
    </location>
</feature>
<gene>
    <name evidence="3" type="primary">AMO_10</name>
    <name evidence="3" type="ORF">CFP56_038577</name>
</gene>
<dbReference type="PANTHER" id="PTHR10638">
    <property type="entry name" value="COPPER AMINE OXIDASE"/>
    <property type="match status" value="1"/>
</dbReference>
<keyword evidence="1" id="KW-0186">Copper</keyword>
<evidence type="ECO:0000313" key="3">
    <source>
        <dbReference type="EMBL" id="KAK7852636.1"/>
    </source>
</evidence>
<dbReference type="InterPro" id="IPR015798">
    <property type="entry name" value="Cu_amine_oxidase_C"/>
</dbReference>